<dbReference type="InterPro" id="IPR037066">
    <property type="entry name" value="Plug_dom_sf"/>
</dbReference>
<keyword evidence="17" id="KW-1185">Reference proteome</keyword>
<evidence type="ECO:0000256" key="7">
    <source>
        <dbReference type="ARBA" id="ARBA00023004"/>
    </source>
</evidence>
<comment type="subcellular location">
    <subcellularLocation>
        <location evidence="1 12">Cell outer membrane</location>
        <topology evidence="1 12">Multi-pass membrane protein</topology>
    </subcellularLocation>
</comment>
<evidence type="ECO:0000313" key="17">
    <source>
        <dbReference type="Proteomes" id="UP001056201"/>
    </source>
</evidence>
<reference evidence="16" key="1">
    <citation type="submission" date="2022-05" db="EMBL/GenBank/DDBJ databases">
        <title>An RpoN-dependent PEP-CTERM gene is involved in floc formation of an Aquincola tertiaricarbonis strain.</title>
        <authorList>
            <person name="Qiu D."/>
            <person name="Xia M."/>
        </authorList>
    </citation>
    <scope>NUCLEOTIDE SEQUENCE</scope>
    <source>
        <strain evidence="16">RN12</strain>
    </source>
</reference>
<dbReference type="Pfam" id="PF07715">
    <property type="entry name" value="Plug"/>
    <property type="match status" value="1"/>
</dbReference>
<evidence type="ECO:0000256" key="2">
    <source>
        <dbReference type="ARBA" id="ARBA00009810"/>
    </source>
</evidence>
<keyword evidence="10 16" id="KW-0675">Receptor</keyword>
<evidence type="ECO:0000256" key="14">
    <source>
        <dbReference type="SAM" id="SignalP"/>
    </source>
</evidence>
<dbReference type="Proteomes" id="UP001056201">
    <property type="component" value="Chromosome 1"/>
</dbReference>
<protein>
    <submittedName>
        <fullName evidence="16">TonB-dependent receptor</fullName>
    </submittedName>
</protein>
<evidence type="ECO:0000256" key="13">
    <source>
        <dbReference type="RuleBase" id="RU003357"/>
    </source>
</evidence>
<evidence type="ECO:0000256" key="5">
    <source>
        <dbReference type="ARBA" id="ARBA00022496"/>
    </source>
</evidence>
<dbReference type="SUPFAM" id="SSF56935">
    <property type="entry name" value="Porins"/>
    <property type="match status" value="1"/>
</dbReference>
<dbReference type="PANTHER" id="PTHR32552:SF74">
    <property type="entry name" value="HYDROXAMATE SIDEROPHORE RECEPTOR FHUE"/>
    <property type="match status" value="1"/>
</dbReference>
<dbReference type="InterPro" id="IPR039426">
    <property type="entry name" value="TonB-dep_rcpt-like"/>
</dbReference>
<keyword evidence="4 12" id="KW-1134">Transmembrane beta strand</keyword>
<evidence type="ECO:0000256" key="4">
    <source>
        <dbReference type="ARBA" id="ARBA00022452"/>
    </source>
</evidence>
<keyword evidence="5" id="KW-0410">Iron transport</keyword>
<evidence type="ECO:0000256" key="11">
    <source>
        <dbReference type="ARBA" id="ARBA00023237"/>
    </source>
</evidence>
<evidence type="ECO:0000256" key="1">
    <source>
        <dbReference type="ARBA" id="ARBA00004571"/>
    </source>
</evidence>
<dbReference type="CDD" id="cd01347">
    <property type="entry name" value="ligand_gated_channel"/>
    <property type="match status" value="1"/>
</dbReference>
<keyword evidence="7" id="KW-0408">Iron</keyword>
<evidence type="ECO:0000256" key="6">
    <source>
        <dbReference type="ARBA" id="ARBA00022692"/>
    </source>
</evidence>
<dbReference type="Pfam" id="PF00593">
    <property type="entry name" value="TonB_dep_Rec_b-barrel"/>
    <property type="match status" value="1"/>
</dbReference>
<keyword evidence="14" id="KW-0732">Signal</keyword>
<dbReference type="InterPro" id="IPR000531">
    <property type="entry name" value="Beta-barrel_TonB"/>
</dbReference>
<organism evidence="16 17">
    <name type="scientific">Aquincola tertiaricarbonis</name>
    <dbReference type="NCBI Taxonomy" id="391953"/>
    <lineage>
        <taxon>Bacteria</taxon>
        <taxon>Pseudomonadati</taxon>
        <taxon>Pseudomonadota</taxon>
        <taxon>Betaproteobacteria</taxon>
        <taxon>Burkholderiales</taxon>
        <taxon>Sphaerotilaceae</taxon>
        <taxon>Aquincola</taxon>
    </lineage>
</organism>
<keyword evidence="9 12" id="KW-0472">Membrane</keyword>
<dbReference type="Gene3D" id="3.55.50.30">
    <property type="match status" value="1"/>
</dbReference>
<dbReference type="SMART" id="SM00965">
    <property type="entry name" value="STN"/>
    <property type="match status" value="1"/>
</dbReference>
<keyword evidence="11 12" id="KW-0998">Cell outer membrane</keyword>
<evidence type="ECO:0000256" key="9">
    <source>
        <dbReference type="ARBA" id="ARBA00023136"/>
    </source>
</evidence>
<dbReference type="Pfam" id="PF07660">
    <property type="entry name" value="STN"/>
    <property type="match status" value="1"/>
</dbReference>
<evidence type="ECO:0000256" key="10">
    <source>
        <dbReference type="ARBA" id="ARBA00023170"/>
    </source>
</evidence>
<evidence type="ECO:0000259" key="15">
    <source>
        <dbReference type="SMART" id="SM00965"/>
    </source>
</evidence>
<evidence type="ECO:0000256" key="3">
    <source>
        <dbReference type="ARBA" id="ARBA00022448"/>
    </source>
</evidence>
<keyword evidence="8 13" id="KW-0798">TonB box</keyword>
<keyword evidence="3 12" id="KW-0813">Transport</keyword>
<keyword evidence="5" id="KW-0406">Ion transport</keyword>
<sequence>MTDRRLRALPAATWFKRSALSAASCAACIALSAASSAVLAQPAAQPPAAQATRAFDIAPGPLDLALNSLARSAGILLSFDPQLVQGRQSAGLRGSYTVEAGLRTLLAGAGLRAVAQPDGSFTLERAADEAAAAPPAASPAALPAVRARARRDPLVTEATDRYAAVATSTATRLALSPRETPQSVTVVTRARMDDFGLLSVNEVLANTTGVSVDVVETDRTYFNARGFDISNFQVDGVGMPFTNGDQLGDIDTALFDRVEVLRGANGLLSSTGNPAATVNYVRKRPTATFQASGGLTLGSWNKKRAEADVSGPLNQAGTLRGRGIVMGQRNDSFMDNYALSKHLVAGVLEADIAPRTVVTLGLTRQANRPEGTSWGGLPLNYADGSATDYPRSTAAAPRWSHWDNTDTTGFVELAHALGQGWNFKATASYRKLSADGELFSISGLLPDRSTGAGTESWTSTQVSDETQRLLDVSASGPFELAGRRHEAVLGFNAARVHNQASYQRGAGNGTALVAPGDWGSYAEPLWNGAIGSADFINRRQSIYALARLNLADPWKLLLGLNHTRMESEGLGFRAVPRVYEENETVPYVGTTFDLDARHSLYASYTKIVNPQTQVDASQSLLGPIKGSNLEAGAKGEWLDGELSGSFAVFRTEQNNLAEYAGFDTDGGFSYYRRIDATSTGYELELNGRLGPDWDLSAGYTQLRMEDANGDDARTFVPRRTLRLSARYRVPALPQLKLGATLRWQSDIHRINGTQTAADGSNIITRQPSYAVLGLMARYDFSPRLSAHLLINNVTDKKYLASLYWDQSLYGAGRNGQLTLNWKY</sequence>
<dbReference type="PANTHER" id="PTHR32552">
    <property type="entry name" value="FERRICHROME IRON RECEPTOR-RELATED"/>
    <property type="match status" value="1"/>
</dbReference>
<feature type="signal peptide" evidence="14">
    <location>
        <begin position="1"/>
        <end position="40"/>
    </location>
</feature>
<keyword evidence="6 12" id="KW-0812">Transmembrane</keyword>
<gene>
    <name evidence="16" type="ORF">MW290_01310</name>
</gene>
<dbReference type="InterPro" id="IPR010105">
    <property type="entry name" value="TonB_sidphr_rcpt"/>
</dbReference>
<evidence type="ECO:0000256" key="8">
    <source>
        <dbReference type="ARBA" id="ARBA00023077"/>
    </source>
</evidence>
<dbReference type="RefSeq" id="WP_250195560.1">
    <property type="nucleotide sequence ID" value="NZ_CP097635.1"/>
</dbReference>
<dbReference type="InterPro" id="IPR012910">
    <property type="entry name" value="Plug_dom"/>
</dbReference>
<feature type="chain" id="PRO_5047233344" evidence="14">
    <location>
        <begin position="41"/>
        <end position="823"/>
    </location>
</feature>
<dbReference type="InterPro" id="IPR011662">
    <property type="entry name" value="Secretin/TonB_short_N"/>
</dbReference>
<dbReference type="Gene3D" id="2.170.130.10">
    <property type="entry name" value="TonB-dependent receptor, plug domain"/>
    <property type="match status" value="1"/>
</dbReference>
<dbReference type="PROSITE" id="PS52016">
    <property type="entry name" value="TONB_DEPENDENT_REC_3"/>
    <property type="match status" value="1"/>
</dbReference>
<dbReference type="InterPro" id="IPR036942">
    <property type="entry name" value="Beta-barrel_TonB_sf"/>
</dbReference>
<dbReference type="NCBIfam" id="TIGR01783">
    <property type="entry name" value="TonB-siderophor"/>
    <property type="match status" value="1"/>
</dbReference>
<name>A0ABY4S7K8_AQUTE</name>
<evidence type="ECO:0000256" key="12">
    <source>
        <dbReference type="PROSITE-ProRule" id="PRU01360"/>
    </source>
</evidence>
<accession>A0ABY4S7K8</accession>
<dbReference type="EMBL" id="CP097635">
    <property type="protein sequence ID" value="URI07295.1"/>
    <property type="molecule type" value="Genomic_DNA"/>
</dbReference>
<comment type="similarity">
    <text evidence="2 12 13">Belongs to the TonB-dependent receptor family.</text>
</comment>
<evidence type="ECO:0000313" key="16">
    <source>
        <dbReference type="EMBL" id="URI07295.1"/>
    </source>
</evidence>
<dbReference type="Gene3D" id="2.40.170.20">
    <property type="entry name" value="TonB-dependent receptor, beta-barrel domain"/>
    <property type="match status" value="1"/>
</dbReference>
<proteinExistence type="inferred from homology"/>
<feature type="domain" description="Secretin/TonB short N-terminal" evidence="15">
    <location>
        <begin position="75"/>
        <end position="126"/>
    </location>
</feature>